<evidence type="ECO:0000256" key="3">
    <source>
        <dbReference type="ARBA" id="ARBA00022840"/>
    </source>
</evidence>
<dbReference type="PROSITE" id="PS00211">
    <property type="entry name" value="ABC_TRANSPORTER_1"/>
    <property type="match status" value="1"/>
</dbReference>
<dbReference type="InterPro" id="IPR030921">
    <property type="entry name" value="LPS_export_LptB"/>
</dbReference>
<dbReference type="GO" id="GO:0055085">
    <property type="term" value="P:transmembrane transport"/>
    <property type="evidence" value="ECO:0007669"/>
    <property type="project" value="InterPro"/>
</dbReference>
<keyword evidence="1" id="KW-0813">Transport</keyword>
<dbReference type="AlphaFoldDB" id="E6Q3K6"/>
<dbReference type="GO" id="GO:0016887">
    <property type="term" value="F:ATP hydrolysis activity"/>
    <property type="evidence" value="ECO:0007669"/>
    <property type="project" value="InterPro"/>
</dbReference>
<name>E6Q3K6_9ZZZZ</name>
<dbReference type="InterPro" id="IPR017871">
    <property type="entry name" value="ABC_transporter-like_CS"/>
</dbReference>
<dbReference type="Gene3D" id="3.40.50.300">
    <property type="entry name" value="P-loop containing nucleotide triphosphate hydrolases"/>
    <property type="match status" value="1"/>
</dbReference>
<evidence type="ECO:0000256" key="1">
    <source>
        <dbReference type="ARBA" id="ARBA00022448"/>
    </source>
</evidence>
<protein>
    <submittedName>
        <fullName evidence="5">Putative lipopolysaccharide transport protein B (ABC superfamily, atp_bind) (LptB)</fullName>
    </submittedName>
</protein>
<dbReference type="Pfam" id="PF00005">
    <property type="entry name" value="ABC_tran"/>
    <property type="match status" value="1"/>
</dbReference>
<dbReference type="PANTHER" id="PTHR45772">
    <property type="entry name" value="CONSERVED COMPONENT OF ABC TRANSPORTER FOR NATURAL AMINO ACIDS-RELATED"/>
    <property type="match status" value="1"/>
</dbReference>
<proteinExistence type="predicted"/>
<comment type="caution">
    <text evidence="5">The sequence shown here is derived from an EMBL/GenBank/DDBJ whole genome shotgun (WGS) entry which is preliminary data.</text>
</comment>
<organism evidence="5">
    <name type="scientific">mine drainage metagenome</name>
    <dbReference type="NCBI Taxonomy" id="410659"/>
    <lineage>
        <taxon>unclassified sequences</taxon>
        <taxon>metagenomes</taxon>
        <taxon>ecological metagenomes</taxon>
    </lineage>
</organism>
<dbReference type="FunFam" id="3.40.50.300:FF:000151">
    <property type="entry name" value="Lipopolysaccharide ABC transporter ATP-binding protein"/>
    <property type="match status" value="1"/>
</dbReference>
<dbReference type="GO" id="GO:0005524">
    <property type="term" value="F:ATP binding"/>
    <property type="evidence" value="ECO:0007669"/>
    <property type="project" value="UniProtKB-KW"/>
</dbReference>
<evidence type="ECO:0000313" key="5">
    <source>
        <dbReference type="EMBL" id="CBI01767.1"/>
    </source>
</evidence>
<keyword evidence="3" id="KW-0067">ATP-binding</keyword>
<dbReference type="SMART" id="SM00382">
    <property type="entry name" value="AAA"/>
    <property type="match status" value="1"/>
</dbReference>
<feature type="domain" description="ABC transporter" evidence="4">
    <location>
        <begin position="6"/>
        <end position="242"/>
    </location>
</feature>
<dbReference type="InterPro" id="IPR027417">
    <property type="entry name" value="P-loop_NTPase"/>
</dbReference>
<dbReference type="SUPFAM" id="SSF52540">
    <property type="entry name" value="P-loop containing nucleoside triphosphate hydrolases"/>
    <property type="match status" value="1"/>
</dbReference>
<dbReference type="NCBIfam" id="TIGR04406">
    <property type="entry name" value="LPS_export_lptB"/>
    <property type="match status" value="1"/>
</dbReference>
<sequence length="246" mass="27391">MNDRKIELRGLVKRYGDRTVVDNVSADVGTGEVVGLLGPNGAGKTTTFYMVVGLVKPDSGSVILDNGDEEIDLTHAPMYQRARSGIGYLAQENSIFRKLSVGDNIRLIWQQRGVSYEERERRLMPLLEEFGLQRFVDARGESLSGGERRRVEIARALATDPAFLLLDEPFTGIDPIAVADIQVMIRQLRDRGLGILITDHQVRETLAIVDRAYILNNGKIEVEGSAQDVLDSPTARKFYLGESFRL</sequence>
<dbReference type="CDD" id="cd03218">
    <property type="entry name" value="ABC_YhbG"/>
    <property type="match status" value="1"/>
</dbReference>
<dbReference type="InterPro" id="IPR051120">
    <property type="entry name" value="ABC_AA/LPS_Transport"/>
</dbReference>
<dbReference type="PROSITE" id="PS50893">
    <property type="entry name" value="ABC_TRANSPORTER_2"/>
    <property type="match status" value="1"/>
</dbReference>
<evidence type="ECO:0000259" key="4">
    <source>
        <dbReference type="PROSITE" id="PS50893"/>
    </source>
</evidence>
<reference evidence="5" key="1">
    <citation type="submission" date="2009-10" db="EMBL/GenBank/DDBJ databases">
        <title>Diversity of trophic interactions inside an arsenic-rich microbial ecosystem.</title>
        <authorList>
            <person name="Bertin P.N."/>
            <person name="Heinrich-Salmeron A."/>
            <person name="Pelletier E."/>
            <person name="Goulhen-Chollet F."/>
            <person name="Arsene-Ploetze F."/>
            <person name="Gallien S."/>
            <person name="Calteau A."/>
            <person name="Vallenet D."/>
            <person name="Casiot C."/>
            <person name="Chane-Woon-Ming B."/>
            <person name="Giloteaux L."/>
            <person name="Barakat M."/>
            <person name="Bonnefoy V."/>
            <person name="Bruneel O."/>
            <person name="Chandler M."/>
            <person name="Cleiss J."/>
            <person name="Duran R."/>
            <person name="Elbaz-Poulichet F."/>
            <person name="Fonknechten N."/>
            <person name="Lauga B."/>
            <person name="Mornico D."/>
            <person name="Ortet P."/>
            <person name="Schaeffer C."/>
            <person name="Siguier P."/>
            <person name="Alexander Thil Smith A."/>
            <person name="Van Dorsselaer A."/>
            <person name="Weissenbach J."/>
            <person name="Medigue C."/>
            <person name="Le Paslier D."/>
        </authorList>
    </citation>
    <scope>NUCLEOTIDE SEQUENCE</scope>
</reference>
<accession>E6Q3K6</accession>
<keyword evidence="2" id="KW-0547">Nucleotide-binding</keyword>
<evidence type="ECO:0000256" key="2">
    <source>
        <dbReference type="ARBA" id="ARBA00022741"/>
    </source>
</evidence>
<dbReference type="EMBL" id="CABO01000024">
    <property type="protein sequence ID" value="CBI01767.1"/>
    <property type="molecule type" value="Genomic_DNA"/>
</dbReference>
<dbReference type="InterPro" id="IPR003439">
    <property type="entry name" value="ABC_transporter-like_ATP-bd"/>
</dbReference>
<dbReference type="InterPro" id="IPR003593">
    <property type="entry name" value="AAA+_ATPase"/>
</dbReference>
<gene>
    <name evidence="5" type="ORF">CARN4_0758</name>
</gene>
<dbReference type="PANTHER" id="PTHR45772:SF10">
    <property type="entry name" value="LIPOPOLYSACCHARIDE EXPORT SYSTEM ATP-BINDING PROTEIN LPTB"/>
    <property type="match status" value="1"/>
</dbReference>
<dbReference type="GO" id="GO:0043190">
    <property type="term" value="C:ATP-binding cassette (ABC) transporter complex"/>
    <property type="evidence" value="ECO:0007669"/>
    <property type="project" value="InterPro"/>
</dbReference>